<evidence type="ECO:0000313" key="6">
    <source>
        <dbReference type="Proteomes" id="UP001626550"/>
    </source>
</evidence>
<dbReference type="Pfam" id="PF00084">
    <property type="entry name" value="Sushi"/>
    <property type="match status" value="1"/>
</dbReference>
<comment type="caution">
    <text evidence="3">Lacks conserved residue(s) required for the propagation of feature annotation.</text>
</comment>
<dbReference type="PROSITE" id="PS50923">
    <property type="entry name" value="SUSHI"/>
    <property type="match status" value="1"/>
</dbReference>
<accession>A0ABD2PP96</accession>
<evidence type="ECO:0000313" key="5">
    <source>
        <dbReference type="EMBL" id="KAL3309320.1"/>
    </source>
</evidence>
<gene>
    <name evidence="5" type="ORF">Ciccas_012135</name>
</gene>
<organism evidence="5 6">
    <name type="scientific">Cichlidogyrus casuarinus</name>
    <dbReference type="NCBI Taxonomy" id="1844966"/>
    <lineage>
        <taxon>Eukaryota</taxon>
        <taxon>Metazoa</taxon>
        <taxon>Spiralia</taxon>
        <taxon>Lophotrochozoa</taxon>
        <taxon>Platyhelminthes</taxon>
        <taxon>Monogenea</taxon>
        <taxon>Monopisthocotylea</taxon>
        <taxon>Dactylogyridea</taxon>
        <taxon>Ancyrocephalidae</taxon>
        <taxon>Cichlidogyrus</taxon>
    </lineage>
</organism>
<feature type="domain" description="Sushi" evidence="4">
    <location>
        <begin position="19"/>
        <end position="76"/>
    </location>
</feature>
<reference evidence="5 6" key="1">
    <citation type="submission" date="2024-11" db="EMBL/GenBank/DDBJ databases">
        <title>Adaptive evolution of stress response genes in parasites aligns with host niche diversity.</title>
        <authorList>
            <person name="Hahn C."/>
            <person name="Resl P."/>
        </authorList>
    </citation>
    <scope>NUCLEOTIDE SEQUENCE [LARGE SCALE GENOMIC DNA]</scope>
    <source>
        <strain evidence="5">EGGRZ-B1_66</strain>
        <tissue evidence="5">Body</tissue>
    </source>
</reference>
<keyword evidence="2 3" id="KW-1015">Disulfide bond</keyword>
<evidence type="ECO:0000256" key="2">
    <source>
        <dbReference type="ARBA" id="ARBA00023157"/>
    </source>
</evidence>
<dbReference type="CDD" id="cd00033">
    <property type="entry name" value="CCP"/>
    <property type="match status" value="1"/>
</dbReference>
<feature type="disulfide bond" evidence="3">
    <location>
        <begin position="47"/>
        <end position="74"/>
    </location>
</feature>
<dbReference type="Gene3D" id="2.10.70.10">
    <property type="entry name" value="Complement Module, domain 1"/>
    <property type="match status" value="2"/>
</dbReference>
<keyword evidence="6" id="KW-1185">Reference proteome</keyword>
<dbReference type="Proteomes" id="UP001626550">
    <property type="component" value="Unassembled WGS sequence"/>
</dbReference>
<protein>
    <recommendedName>
        <fullName evidence="4">Sushi domain-containing protein</fullName>
    </recommendedName>
</protein>
<dbReference type="EMBL" id="JBJKFK010004047">
    <property type="protein sequence ID" value="KAL3309320.1"/>
    <property type="molecule type" value="Genomic_DNA"/>
</dbReference>
<dbReference type="PANTHER" id="PTHR45656">
    <property type="entry name" value="PROTEIN CBR-CLEC-78"/>
    <property type="match status" value="1"/>
</dbReference>
<evidence type="ECO:0000256" key="3">
    <source>
        <dbReference type="PROSITE-ProRule" id="PRU00302"/>
    </source>
</evidence>
<keyword evidence="3" id="KW-0768">Sushi</keyword>
<dbReference type="InterPro" id="IPR051277">
    <property type="entry name" value="SEZ6_CSMD_C4BPB_Regulators"/>
</dbReference>
<dbReference type="InterPro" id="IPR035976">
    <property type="entry name" value="Sushi/SCR/CCP_sf"/>
</dbReference>
<name>A0ABD2PP96_9PLAT</name>
<sequence>MNRYLDGRKSVNMPNPVGASCGPLQTPKNGYLQVNENVVEGSAVYTCKPGFQLAGPKVRFCTGALRWSGPEPECHDLQNQCFMLPWEENVVFLDAKGNDVVPSMKRFPSGEKFLMKCREGFNDSDGKDKIEVSCTGNKWSYQQMNCRRVDCGKLAAIANGQIEYFPDTGYHSKAVQSCHRGYRALCATLNPANSLLEES</sequence>
<dbReference type="InterPro" id="IPR000436">
    <property type="entry name" value="Sushi_SCR_CCP_dom"/>
</dbReference>
<dbReference type="AlphaFoldDB" id="A0ABD2PP96"/>
<dbReference type="PROSITE" id="PS51257">
    <property type="entry name" value="PROKAR_LIPOPROTEIN"/>
    <property type="match status" value="1"/>
</dbReference>
<evidence type="ECO:0000259" key="4">
    <source>
        <dbReference type="PROSITE" id="PS50923"/>
    </source>
</evidence>
<dbReference type="PANTHER" id="PTHR45656:SF2">
    <property type="entry name" value="SEIZURE 6-LIKE PROTEIN 2"/>
    <property type="match status" value="1"/>
</dbReference>
<proteinExistence type="predicted"/>
<evidence type="ECO:0000256" key="1">
    <source>
        <dbReference type="ARBA" id="ARBA00022737"/>
    </source>
</evidence>
<keyword evidence="1" id="KW-0677">Repeat</keyword>
<feature type="non-terminal residue" evidence="5">
    <location>
        <position position="199"/>
    </location>
</feature>
<comment type="caution">
    <text evidence="5">The sequence shown here is derived from an EMBL/GenBank/DDBJ whole genome shotgun (WGS) entry which is preliminary data.</text>
</comment>
<dbReference type="SMART" id="SM00032">
    <property type="entry name" value="CCP"/>
    <property type="match status" value="2"/>
</dbReference>
<dbReference type="SUPFAM" id="SSF57535">
    <property type="entry name" value="Complement control module/SCR domain"/>
    <property type="match status" value="2"/>
</dbReference>